<feature type="region of interest" description="Disordered" evidence="2">
    <location>
        <begin position="46"/>
        <end position="84"/>
    </location>
</feature>
<comment type="caution">
    <text evidence="4">The sequence shown here is derived from an EMBL/GenBank/DDBJ whole genome shotgun (WGS) entry which is preliminary data.</text>
</comment>
<dbReference type="Proteomes" id="UP000265768">
    <property type="component" value="Unassembled WGS sequence"/>
</dbReference>
<evidence type="ECO:0000256" key="1">
    <source>
        <dbReference type="ARBA" id="ARBA00023125"/>
    </source>
</evidence>
<dbReference type="Pfam" id="PF00440">
    <property type="entry name" value="TetR_N"/>
    <property type="match status" value="1"/>
</dbReference>
<dbReference type="SUPFAM" id="SSF46689">
    <property type="entry name" value="Homeodomain-like"/>
    <property type="match status" value="1"/>
</dbReference>
<dbReference type="OrthoDB" id="9811084at2"/>
<dbReference type="Gene3D" id="1.10.357.10">
    <property type="entry name" value="Tetracycline Repressor, domain 2"/>
    <property type="match status" value="1"/>
</dbReference>
<dbReference type="GO" id="GO:0003677">
    <property type="term" value="F:DNA binding"/>
    <property type="evidence" value="ECO:0007669"/>
    <property type="project" value="UniProtKB-KW"/>
</dbReference>
<evidence type="ECO:0000259" key="3">
    <source>
        <dbReference type="Pfam" id="PF00440"/>
    </source>
</evidence>
<dbReference type="InterPro" id="IPR009057">
    <property type="entry name" value="Homeodomain-like_sf"/>
</dbReference>
<evidence type="ECO:0000256" key="2">
    <source>
        <dbReference type="SAM" id="MobiDB-lite"/>
    </source>
</evidence>
<keyword evidence="5" id="KW-1185">Reference proteome</keyword>
<accession>A0A3A4ADA6</accession>
<evidence type="ECO:0000313" key="5">
    <source>
        <dbReference type="Proteomes" id="UP000265768"/>
    </source>
</evidence>
<name>A0A3A4ADA6_9ACTN</name>
<dbReference type="EMBL" id="QZEY01000017">
    <property type="protein sequence ID" value="RJL24040.1"/>
    <property type="molecule type" value="Genomic_DNA"/>
</dbReference>
<dbReference type="InterPro" id="IPR001647">
    <property type="entry name" value="HTH_TetR"/>
</dbReference>
<evidence type="ECO:0000313" key="4">
    <source>
        <dbReference type="EMBL" id="RJL24040.1"/>
    </source>
</evidence>
<protein>
    <submittedName>
        <fullName evidence="4">TetR/AcrR family transcriptional regulator</fullName>
    </submittedName>
</protein>
<keyword evidence="1" id="KW-0238">DNA-binding</keyword>
<reference evidence="4 5" key="1">
    <citation type="submission" date="2018-09" db="EMBL/GenBank/DDBJ databases">
        <title>YIM 75507 draft genome.</title>
        <authorList>
            <person name="Tang S."/>
            <person name="Feng Y."/>
        </authorList>
    </citation>
    <scope>NUCLEOTIDE SEQUENCE [LARGE SCALE GENOMIC DNA]</scope>
    <source>
        <strain evidence="4 5">YIM 75507</strain>
    </source>
</reference>
<feature type="compositionally biased region" description="Polar residues" evidence="2">
    <location>
        <begin position="46"/>
        <end position="56"/>
    </location>
</feature>
<feature type="domain" description="HTH tetR-type" evidence="3">
    <location>
        <begin position="2"/>
        <end position="39"/>
    </location>
</feature>
<proteinExistence type="predicted"/>
<dbReference type="AlphaFoldDB" id="A0A3A4ADA6"/>
<dbReference type="RefSeq" id="WP_119930256.1">
    <property type="nucleotide sequence ID" value="NZ_QZEY01000017.1"/>
</dbReference>
<organism evidence="4 5">
    <name type="scientific">Bailinhaonella thermotolerans</name>
    <dbReference type="NCBI Taxonomy" id="1070861"/>
    <lineage>
        <taxon>Bacteria</taxon>
        <taxon>Bacillati</taxon>
        <taxon>Actinomycetota</taxon>
        <taxon>Actinomycetes</taxon>
        <taxon>Streptosporangiales</taxon>
        <taxon>Streptosporangiaceae</taxon>
        <taxon>Bailinhaonella</taxon>
    </lineage>
</organism>
<gene>
    <name evidence="4" type="ORF">D5H75_31730</name>
</gene>
<sequence>MLHEQGVEKTTLADIARAVDIPVGNVYHFKAKDDLVEAAIGTHAQSLQAMSPQRQPSPWMGKSLLGSVLPMTNPRPSHPASPDP</sequence>